<keyword evidence="1" id="KW-0472">Membrane</keyword>
<gene>
    <name evidence="2" type="ORF">AALO_G00214200</name>
</gene>
<keyword evidence="1" id="KW-0812">Transmembrane</keyword>
<name>A0AAV6G515_9TELE</name>
<feature type="transmembrane region" description="Helical" evidence="1">
    <location>
        <begin position="15"/>
        <end position="35"/>
    </location>
</feature>
<evidence type="ECO:0000313" key="2">
    <source>
        <dbReference type="EMBL" id="KAG5268587.1"/>
    </source>
</evidence>
<dbReference type="AlphaFoldDB" id="A0AAV6G515"/>
<dbReference type="Proteomes" id="UP000823561">
    <property type="component" value="Chromosome 16"/>
</dbReference>
<feature type="transmembrane region" description="Helical" evidence="1">
    <location>
        <begin position="47"/>
        <end position="70"/>
    </location>
</feature>
<keyword evidence="3" id="KW-1185">Reference proteome</keyword>
<dbReference type="PANTHER" id="PTHR33802">
    <property type="entry name" value="SI:CH211-161H7.5-RELATED"/>
    <property type="match status" value="1"/>
</dbReference>
<accession>A0AAV6G515</accession>
<sequence length="99" mass="11098">MILWFIVEKSVLDKYVRYILTIYPMIIVALTGNITKNYDPAASSRNAIFIAVLLGLACLLFVLGVLLVVWEALQKAFLQRLWTEGGVKKKCNPICNLPG</sequence>
<organism evidence="2 3">
    <name type="scientific">Alosa alosa</name>
    <name type="common">allis shad</name>
    <dbReference type="NCBI Taxonomy" id="278164"/>
    <lineage>
        <taxon>Eukaryota</taxon>
        <taxon>Metazoa</taxon>
        <taxon>Chordata</taxon>
        <taxon>Craniata</taxon>
        <taxon>Vertebrata</taxon>
        <taxon>Euteleostomi</taxon>
        <taxon>Actinopterygii</taxon>
        <taxon>Neopterygii</taxon>
        <taxon>Teleostei</taxon>
        <taxon>Clupei</taxon>
        <taxon>Clupeiformes</taxon>
        <taxon>Clupeoidei</taxon>
        <taxon>Clupeidae</taxon>
        <taxon>Alosa</taxon>
    </lineage>
</organism>
<dbReference type="PANTHER" id="PTHR33802:SF4">
    <property type="entry name" value="SI:DKEY-29D8.3"/>
    <property type="match status" value="1"/>
</dbReference>
<protein>
    <submittedName>
        <fullName evidence="2">Uncharacterized protein</fullName>
    </submittedName>
</protein>
<comment type="caution">
    <text evidence="2">The sequence shown here is derived from an EMBL/GenBank/DDBJ whole genome shotgun (WGS) entry which is preliminary data.</text>
</comment>
<keyword evidence="1" id="KW-1133">Transmembrane helix</keyword>
<proteinExistence type="predicted"/>
<dbReference type="EMBL" id="JADWDJ010000016">
    <property type="protein sequence ID" value="KAG5268587.1"/>
    <property type="molecule type" value="Genomic_DNA"/>
</dbReference>
<reference evidence="2" key="1">
    <citation type="submission" date="2020-10" db="EMBL/GenBank/DDBJ databases">
        <title>Chromosome-scale genome assembly of the Allis shad, Alosa alosa.</title>
        <authorList>
            <person name="Margot Z."/>
            <person name="Christophe K."/>
            <person name="Cabau C."/>
            <person name="Louis A."/>
            <person name="Berthelot C."/>
            <person name="Parey E."/>
            <person name="Roest Crollius H."/>
            <person name="Montfort J."/>
            <person name="Robinson-Rechavi M."/>
            <person name="Bucao C."/>
            <person name="Bouchez O."/>
            <person name="Gislard M."/>
            <person name="Lluch J."/>
            <person name="Milhes M."/>
            <person name="Lampietro C."/>
            <person name="Lopez Roques C."/>
            <person name="Donnadieu C."/>
            <person name="Braasch I."/>
            <person name="Desvignes T."/>
            <person name="Postlethwait J."/>
            <person name="Bobe J."/>
            <person name="Guiguen Y."/>
        </authorList>
    </citation>
    <scope>NUCLEOTIDE SEQUENCE</scope>
    <source>
        <strain evidence="2">M-15738</strain>
        <tissue evidence="2">Blood</tissue>
    </source>
</reference>
<evidence type="ECO:0000256" key="1">
    <source>
        <dbReference type="SAM" id="Phobius"/>
    </source>
</evidence>
<evidence type="ECO:0000313" key="3">
    <source>
        <dbReference type="Proteomes" id="UP000823561"/>
    </source>
</evidence>